<gene>
    <name evidence="2" type="ORF">Tco_0629781</name>
</gene>
<protein>
    <submittedName>
        <fullName evidence="2">Uncharacterized protein</fullName>
    </submittedName>
</protein>
<sequence length="722" mass="81548">MNTTKEQQKELDDALVAPENRLKIGKSNLRLSSNLKSKEPTIQVVLDALKLTPFYNAFEISADVPEIYMQEFWVTVTRHHSSLRFKLDGKSHTVNVDNFRDMLKICPKLPGQKFEEPPLEEDILSFIRDLGHTGEIKFLSDVNVNHMHQPWRSFAAIINKCLSGKTTALESLRLSRAQILWGMYHNKQVDYVYLLWEDLVFQVENKNSKKNNDMYYPRFTKVIVDYFMAKDQAIPRRNKMFWHYARDDFMFTTIRVISKHKDTQEYGAILPQHLTNQAMLESEAFKTYRAYATGEKAPKSKATKKKTDSESSPKTKPSQASKGKRIKTSAKGDKPATTKSKGLTVLSEVALSEAEQMKLATKRSMKEFHISHASGSGDGVDLQSKVPDEQQQTLSGTNEGAGDKPEVPDVPEYRSESEEESWTFSQGDDDEESDEHDSANEDDEQQNDSEDSESEDDGDEFVHPTLSTYKADEEEEEKEEEKAEDDDEVTSDQKVSTPPDYELTEEDVNQEDDDTIGEDQEDEENGELYRDLNLNLDRQDAEMTDAQTNQETEEAHVTLTTEPPVVQQQSSSVSSDLVAKFINPSPDTGIDSILNPNVAVSVTPSSDTTIPQPPIPIIQPQQQTHDSTTTTTIPTTTLPEIPNFASLFGFDRRVSSLEIELSELKQTNQFAEAVASIPGIVDNYLTSKMKDTVDVVVQLKSNKLREEAQAENQDFLTHLTPT</sequence>
<evidence type="ECO:0000256" key="1">
    <source>
        <dbReference type="SAM" id="MobiDB-lite"/>
    </source>
</evidence>
<feature type="compositionally biased region" description="Acidic residues" evidence="1">
    <location>
        <begin position="417"/>
        <end position="459"/>
    </location>
</feature>
<organism evidence="2 3">
    <name type="scientific">Tanacetum coccineum</name>
    <dbReference type="NCBI Taxonomy" id="301880"/>
    <lineage>
        <taxon>Eukaryota</taxon>
        <taxon>Viridiplantae</taxon>
        <taxon>Streptophyta</taxon>
        <taxon>Embryophyta</taxon>
        <taxon>Tracheophyta</taxon>
        <taxon>Spermatophyta</taxon>
        <taxon>Magnoliopsida</taxon>
        <taxon>eudicotyledons</taxon>
        <taxon>Gunneridae</taxon>
        <taxon>Pentapetalae</taxon>
        <taxon>asterids</taxon>
        <taxon>campanulids</taxon>
        <taxon>Asterales</taxon>
        <taxon>Asteraceae</taxon>
        <taxon>Asteroideae</taxon>
        <taxon>Anthemideae</taxon>
        <taxon>Anthemidinae</taxon>
        <taxon>Tanacetum</taxon>
    </lineage>
</organism>
<feature type="region of interest" description="Disordered" evidence="1">
    <location>
        <begin position="371"/>
        <end position="532"/>
    </location>
</feature>
<feature type="compositionally biased region" description="Basic and acidic residues" evidence="1">
    <location>
        <begin position="401"/>
        <end position="416"/>
    </location>
</feature>
<accession>A0ABQ4WU50</accession>
<reference evidence="2" key="1">
    <citation type="journal article" date="2022" name="Int. J. Mol. Sci.">
        <title>Draft Genome of Tanacetum Coccineum: Genomic Comparison of Closely Related Tanacetum-Family Plants.</title>
        <authorList>
            <person name="Yamashiro T."/>
            <person name="Shiraishi A."/>
            <person name="Nakayama K."/>
            <person name="Satake H."/>
        </authorList>
    </citation>
    <scope>NUCLEOTIDE SEQUENCE</scope>
</reference>
<proteinExistence type="predicted"/>
<dbReference type="Proteomes" id="UP001151760">
    <property type="component" value="Unassembled WGS sequence"/>
</dbReference>
<feature type="compositionally biased region" description="Acidic residues" evidence="1">
    <location>
        <begin position="472"/>
        <end position="490"/>
    </location>
</feature>
<name>A0ABQ4WU50_9ASTR</name>
<evidence type="ECO:0000313" key="2">
    <source>
        <dbReference type="EMBL" id="GJS56419.1"/>
    </source>
</evidence>
<reference evidence="2" key="2">
    <citation type="submission" date="2022-01" db="EMBL/GenBank/DDBJ databases">
        <authorList>
            <person name="Yamashiro T."/>
            <person name="Shiraishi A."/>
            <person name="Satake H."/>
            <person name="Nakayama K."/>
        </authorList>
    </citation>
    <scope>NUCLEOTIDE SEQUENCE</scope>
</reference>
<dbReference type="EMBL" id="BQNB010008934">
    <property type="protein sequence ID" value="GJS56419.1"/>
    <property type="molecule type" value="Genomic_DNA"/>
</dbReference>
<feature type="region of interest" description="Disordered" evidence="1">
    <location>
        <begin position="296"/>
        <end position="339"/>
    </location>
</feature>
<comment type="caution">
    <text evidence="2">The sequence shown here is derived from an EMBL/GenBank/DDBJ whole genome shotgun (WGS) entry which is preliminary data.</text>
</comment>
<evidence type="ECO:0000313" key="3">
    <source>
        <dbReference type="Proteomes" id="UP001151760"/>
    </source>
</evidence>
<feature type="compositionally biased region" description="Acidic residues" evidence="1">
    <location>
        <begin position="502"/>
        <end position="526"/>
    </location>
</feature>
<keyword evidence="3" id="KW-1185">Reference proteome</keyword>
<feature type="compositionally biased region" description="Polar residues" evidence="1">
    <location>
        <begin position="389"/>
        <end position="398"/>
    </location>
</feature>